<sequence length="49" mass="5691">AKKDIDPNKPELNDHIMHYVLAKYGNTNGRENESLIDIIGDDVWKTFFD</sequence>
<feature type="non-terminal residue" evidence="1">
    <location>
        <position position="1"/>
    </location>
</feature>
<comment type="caution">
    <text evidence="1">The sequence shown here is derived from an EMBL/GenBank/DDBJ whole genome shotgun (WGS) entry which is preliminary data.</text>
</comment>
<name>A0A699VN55_TANCI</name>
<gene>
    <name evidence="1" type="ORF">Tci_907658</name>
</gene>
<protein>
    <submittedName>
        <fullName evidence="1">Uncharacterized protein</fullName>
    </submittedName>
</protein>
<reference evidence="1" key="1">
    <citation type="journal article" date="2019" name="Sci. Rep.">
        <title>Draft genome of Tanacetum cinerariifolium, the natural source of mosquito coil.</title>
        <authorList>
            <person name="Yamashiro T."/>
            <person name="Shiraishi A."/>
            <person name="Satake H."/>
            <person name="Nakayama K."/>
        </authorList>
    </citation>
    <scope>NUCLEOTIDE SEQUENCE</scope>
</reference>
<proteinExistence type="predicted"/>
<organism evidence="1">
    <name type="scientific">Tanacetum cinerariifolium</name>
    <name type="common">Dalmatian daisy</name>
    <name type="synonym">Chrysanthemum cinerariifolium</name>
    <dbReference type="NCBI Taxonomy" id="118510"/>
    <lineage>
        <taxon>Eukaryota</taxon>
        <taxon>Viridiplantae</taxon>
        <taxon>Streptophyta</taxon>
        <taxon>Embryophyta</taxon>
        <taxon>Tracheophyta</taxon>
        <taxon>Spermatophyta</taxon>
        <taxon>Magnoliopsida</taxon>
        <taxon>eudicotyledons</taxon>
        <taxon>Gunneridae</taxon>
        <taxon>Pentapetalae</taxon>
        <taxon>asterids</taxon>
        <taxon>campanulids</taxon>
        <taxon>Asterales</taxon>
        <taxon>Asteraceae</taxon>
        <taxon>Asteroideae</taxon>
        <taxon>Anthemideae</taxon>
        <taxon>Anthemidinae</taxon>
        <taxon>Tanacetum</taxon>
    </lineage>
</organism>
<accession>A0A699VN55</accession>
<dbReference type="AlphaFoldDB" id="A0A699VN55"/>
<dbReference type="EMBL" id="BKCJ011461949">
    <property type="protein sequence ID" value="GFD35689.1"/>
    <property type="molecule type" value="Genomic_DNA"/>
</dbReference>
<evidence type="ECO:0000313" key="1">
    <source>
        <dbReference type="EMBL" id="GFD35689.1"/>
    </source>
</evidence>